<proteinExistence type="predicted"/>
<dbReference type="EMBL" id="BHYL01000051">
    <property type="protein sequence ID" value="GCD19138.1"/>
    <property type="molecule type" value="Genomic_DNA"/>
</dbReference>
<gene>
    <name evidence="3" type="ORF">CTKZ_07000</name>
</gene>
<evidence type="ECO:0000259" key="2">
    <source>
        <dbReference type="Pfam" id="PF22513"/>
    </source>
</evidence>
<reference evidence="3 4" key="1">
    <citation type="submission" date="2018-11" db="EMBL/GenBank/DDBJ databases">
        <title>Draft genome sequence of Cellulomonas takizawaensis strain TKZ-21.</title>
        <authorList>
            <person name="Yamamura H."/>
            <person name="Hayashi T."/>
            <person name="Hamada M."/>
            <person name="Serisawa Y."/>
            <person name="Matsuyama K."/>
            <person name="Nakagawa Y."/>
            <person name="Otoguro M."/>
            <person name="Yanagida F."/>
            <person name="Hayakawa M."/>
        </authorList>
    </citation>
    <scope>NUCLEOTIDE SEQUENCE [LARGE SCALE GENOMIC DNA]</scope>
    <source>
        <strain evidence="3 4">TKZ-21</strain>
    </source>
</reference>
<evidence type="ECO:0000313" key="4">
    <source>
        <dbReference type="Proteomes" id="UP000288246"/>
    </source>
</evidence>
<dbReference type="OrthoDB" id="2389872at2"/>
<comment type="caution">
    <text evidence="3">The sequence shown here is derived from an EMBL/GenBank/DDBJ whole genome shotgun (WGS) entry which is preliminary data.</text>
</comment>
<accession>A0A401UWW0</accession>
<dbReference type="Proteomes" id="UP000288246">
    <property type="component" value="Unassembled WGS sequence"/>
</dbReference>
<organism evidence="3 4">
    <name type="scientific">Cellulomonas algicola</name>
    <dbReference type="NCBI Taxonomy" id="2071633"/>
    <lineage>
        <taxon>Bacteria</taxon>
        <taxon>Bacillati</taxon>
        <taxon>Actinomycetota</taxon>
        <taxon>Actinomycetes</taxon>
        <taxon>Micrococcales</taxon>
        <taxon>Cellulomonadaceae</taxon>
        <taxon>Cellulomonas</taxon>
    </lineage>
</organism>
<dbReference type="InterPro" id="IPR010985">
    <property type="entry name" value="Ribbon_hlx_hlx"/>
</dbReference>
<feature type="domain" description="Antitoxin FitA-like ribbon-helix-helix" evidence="2">
    <location>
        <begin position="3"/>
        <end position="40"/>
    </location>
</feature>
<name>A0A401UWW0_9CELL</name>
<evidence type="ECO:0000313" key="3">
    <source>
        <dbReference type="EMBL" id="GCD19138.1"/>
    </source>
</evidence>
<keyword evidence="4" id="KW-1185">Reference proteome</keyword>
<dbReference type="InterPro" id="IPR013321">
    <property type="entry name" value="Arc_rbn_hlx_hlx"/>
</dbReference>
<dbReference type="InterPro" id="IPR053853">
    <property type="entry name" value="FitA-like_RHH"/>
</dbReference>
<dbReference type="AlphaFoldDB" id="A0A401UWW0"/>
<dbReference type="SUPFAM" id="SSF47598">
    <property type="entry name" value="Ribbon-helix-helix"/>
    <property type="match status" value="1"/>
</dbReference>
<dbReference type="GO" id="GO:0006355">
    <property type="term" value="P:regulation of DNA-templated transcription"/>
    <property type="evidence" value="ECO:0007669"/>
    <property type="project" value="InterPro"/>
</dbReference>
<evidence type="ECO:0000256" key="1">
    <source>
        <dbReference type="SAM" id="MobiDB-lite"/>
    </source>
</evidence>
<dbReference type="Gene3D" id="1.10.1220.10">
    <property type="entry name" value="Met repressor-like"/>
    <property type="match status" value="1"/>
</dbReference>
<sequence>MSTVTVRHLDPEVQKRLKLRAARNGRSMEAEARAILSAAVASDDLASDWLRMSEGFRGDDLPLPERSAPRDVDVDVDVT</sequence>
<feature type="region of interest" description="Disordered" evidence="1">
    <location>
        <begin position="57"/>
        <end position="79"/>
    </location>
</feature>
<protein>
    <recommendedName>
        <fullName evidence="2">Antitoxin FitA-like ribbon-helix-helix domain-containing protein</fullName>
    </recommendedName>
</protein>
<dbReference type="Pfam" id="PF22513">
    <property type="entry name" value="FitA-like_RHH"/>
    <property type="match status" value="1"/>
</dbReference>
<dbReference type="RefSeq" id="WP_124341679.1">
    <property type="nucleotide sequence ID" value="NZ_BHYL01000051.1"/>
</dbReference>